<feature type="domain" description="NADP-dependent oxidoreductase" evidence="2">
    <location>
        <begin position="17"/>
        <end position="319"/>
    </location>
</feature>
<evidence type="ECO:0000313" key="4">
    <source>
        <dbReference type="Proteomes" id="UP000579945"/>
    </source>
</evidence>
<protein>
    <submittedName>
        <fullName evidence="3">Aryl-alcohol dehydrogenase-like predicted oxidoreductase</fullName>
    </submittedName>
</protein>
<keyword evidence="1" id="KW-0560">Oxidoreductase</keyword>
<name>A0A7W5V2W1_9ACTN</name>
<evidence type="ECO:0000313" key="3">
    <source>
        <dbReference type="EMBL" id="MBB3725353.1"/>
    </source>
</evidence>
<dbReference type="GO" id="GO:0016491">
    <property type="term" value="F:oxidoreductase activity"/>
    <property type="evidence" value="ECO:0007669"/>
    <property type="project" value="UniProtKB-KW"/>
</dbReference>
<dbReference type="Proteomes" id="UP000579945">
    <property type="component" value="Unassembled WGS sequence"/>
</dbReference>
<reference evidence="3 4" key="1">
    <citation type="submission" date="2020-08" db="EMBL/GenBank/DDBJ databases">
        <title>Sequencing the genomes of 1000 actinobacteria strains.</title>
        <authorList>
            <person name="Klenk H.-P."/>
        </authorList>
    </citation>
    <scope>NUCLEOTIDE SEQUENCE [LARGE SCALE GENOMIC DNA]</scope>
    <source>
        <strain evidence="3 4">DSM 44320</strain>
    </source>
</reference>
<dbReference type="FunFam" id="3.20.20.100:FF:000004">
    <property type="entry name" value="Oxidoreductase, aldo/keto reductase"/>
    <property type="match status" value="1"/>
</dbReference>
<dbReference type="InterPro" id="IPR023210">
    <property type="entry name" value="NADP_OxRdtase_dom"/>
</dbReference>
<dbReference type="InterPro" id="IPR050523">
    <property type="entry name" value="AKR_Detox_Biosynth"/>
</dbReference>
<dbReference type="GeneID" id="95387781"/>
<dbReference type="PANTHER" id="PTHR43364">
    <property type="entry name" value="NADH-SPECIFIC METHYLGLYOXAL REDUCTASE-RELATED"/>
    <property type="match status" value="1"/>
</dbReference>
<dbReference type="SUPFAM" id="SSF51430">
    <property type="entry name" value="NAD(P)-linked oxidoreductase"/>
    <property type="match status" value="1"/>
</dbReference>
<keyword evidence="4" id="KW-1185">Reference proteome</keyword>
<dbReference type="GO" id="GO:0005829">
    <property type="term" value="C:cytosol"/>
    <property type="evidence" value="ECO:0007669"/>
    <property type="project" value="UniProtKB-ARBA"/>
</dbReference>
<gene>
    <name evidence="3" type="ORF">FHR33_001213</name>
</gene>
<dbReference type="Gene3D" id="3.20.20.100">
    <property type="entry name" value="NADP-dependent oxidoreductase domain"/>
    <property type="match status" value="1"/>
</dbReference>
<dbReference type="EMBL" id="JACIBV010000001">
    <property type="protein sequence ID" value="MBB3725353.1"/>
    <property type="molecule type" value="Genomic_DNA"/>
</dbReference>
<dbReference type="RefSeq" id="WP_312895380.1">
    <property type="nucleotide sequence ID" value="NZ_JACIBV010000001.1"/>
</dbReference>
<organism evidence="3 4">
    <name type="scientific">Nonomuraea dietziae</name>
    <dbReference type="NCBI Taxonomy" id="65515"/>
    <lineage>
        <taxon>Bacteria</taxon>
        <taxon>Bacillati</taxon>
        <taxon>Actinomycetota</taxon>
        <taxon>Actinomycetes</taxon>
        <taxon>Streptosporangiales</taxon>
        <taxon>Streptosporangiaceae</taxon>
        <taxon>Nonomuraea</taxon>
    </lineage>
</organism>
<proteinExistence type="predicted"/>
<sequence>MTMRYTSLGRSGLKVGRLALGTMNFGPLTGEADSHRILDAAVDSGINLVDTADVYGADANRQVYGLEPEKGRTEEIIGTWLTKTPSRRDQIVLTTKVYGAMGPGVNDIRLSARRIRRACEESLRRLGTDHLDVYMLHHVDRSTPWEEIWGALSLLRQQGKVLYFGTSNHAAWHITRGQATAERLGEFGFVVEQSIYSLMQRTVELEVLPACRDMGIGFLPYSPLHGGLLSGILRKQEVERGRAGRAATALRSDRERVERYEKVCDDLGESPSAVGLAWLLHQPGVTAPIVGARTAEQLATALRALEIELDEERLALFDDLFPGPGGPAPEAYAW</sequence>
<dbReference type="PANTHER" id="PTHR43364:SF5">
    <property type="entry name" value="REDUCTASE"/>
    <property type="match status" value="1"/>
</dbReference>
<evidence type="ECO:0000256" key="1">
    <source>
        <dbReference type="ARBA" id="ARBA00023002"/>
    </source>
</evidence>
<evidence type="ECO:0000259" key="2">
    <source>
        <dbReference type="Pfam" id="PF00248"/>
    </source>
</evidence>
<dbReference type="AlphaFoldDB" id="A0A7W5V2W1"/>
<dbReference type="Pfam" id="PF00248">
    <property type="entry name" value="Aldo_ket_red"/>
    <property type="match status" value="1"/>
</dbReference>
<accession>A0A7W5V2W1</accession>
<dbReference type="InterPro" id="IPR036812">
    <property type="entry name" value="NAD(P)_OxRdtase_dom_sf"/>
</dbReference>
<comment type="caution">
    <text evidence="3">The sequence shown here is derived from an EMBL/GenBank/DDBJ whole genome shotgun (WGS) entry which is preliminary data.</text>
</comment>